<dbReference type="InterPro" id="IPR007709">
    <property type="entry name" value="N-FG_amidohydro"/>
</dbReference>
<dbReference type="Proteomes" id="UP000548978">
    <property type="component" value="Unassembled WGS sequence"/>
</dbReference>
<keyword evidence="2" id="KW-1185">Reference proteome</keyword>
<sequence length="293" mass="31462">MSGEDGDLQAQAPFRLLSPVGEATSPLVFASPHSGRLYPKSAGFDPDLSELSLRSAEDALVDRLIEGAPGHGIPLLLATHGRAWLDLNRAPTDLDPTLIDDLPTGSEGGPRAQSGYGVVPRLTGDGRPLYRDRISLAEVTGRIKEAHGPYHATLDTLMEQTRARHGVAVLIDWHSMPGPRASPPAKRPVATFPQIVLGDRHGVACATAMTRRVAALLRGEGLRVALNQPYAGGWTTERWGHPGEGFHALQIEISRALYLDEALMQPGPGWARCQGIITRLIDSLAREASDLVP</sequence>
<reference evidence="1 2" key="1">
    <citation type="submission" date="2020-08" db="EMBL/GenBank/DDBJ databases">
        <title>Genomic Encyclopedia of Type Strains, Phase IV (KMG-IV): sequencing the most valuable type-strain genomes for metagenomic binning, comparative biology and taxonomic classification.</title>
        <authorList>
            <person name="Goeker M."/>
        </authorList>
    </citation>
    <scope>NUCLEOTIDE SEQUENCE [LARGE SCALE GENOMIC DNA]</scope>
    <source>
        <strain evidence="1 2">DSM 24448</strain>
    </source>
</reference>
<dbReference type="Pfam" id="PF05013">
    <property type="entry name" value="FGase"/>
    <property type="match status" value="1"/>
</dbReference>
<comment type="caution">
    <text evidence="1">The sequence shown here is derived from an EMBL/GenBank/DDBJ whole genome shotgun (WGS) entry which is preliminary data.</text>
</comment>
<dbReference type="SUPFAM" id="SSF53187">
    <property type="entry name" value="Zn-dependent exopeptidases"/>
    <property type="match status" value="1"/>
</dbReference>
<organism evidence="1 2">
    <name type="scientific">Brevundimonas halotolerans</name>
    <dbReference type="NCBI Taxonomy" id="69670"/>
    <lineage>
        <taxon>Bacteria</taxon>
        <taxon>Pseudomonadati</taxon>
        <taxon>Pseudomonadota</taxon>
        <taxon>Alphaproteobacteria</taxon>
        <taxon>Caulobacterales</taxon>
        <taxon>Caulobacteraceae</taxon>
        <taxon>Brevundimonas</taxon>
    </lineage>
</organism>
<dbReference type="EMBL" id="JACIJB010000002">
    <property type="protein sequence ID" value="MBB5660204.1"/>
    <property type="molecule type" value="Genomic_DNA"/>
</dbReference>
<dbReference type="OrthoDB" id="9802050at2"/>
<dbReference type="RefSeq" id="WP_123287661.1">
    <property type="nucleotide sequence ID" value="NZ_JACIJB010000002.1"/>
</dbReference>
<dbReference type="Gene3D" id="3.40.630.40">
    <property type="entry name" value="Zn-dependent exopeptidases"/>
    <property type="match status" value="1"/>
</dbReference>
<gene>
    <name evidence="1" type="ORF">FHS65_000944</name>
</gene>
<keyword evidence="1" id="KW-0378">Hydrolase</keyword>
<protein>
    <submittedName>
        <fullName evidence="1">N-formylglutamate amidohydrolase</fullName>
    </submittedName>
</protein>
<evidence type="ECO:0000313" key="2">
    <source>
        <dbReference type="Proteomes" id="UP000548978"/>
    </source>
</evidence>
<accession>A0A7W9E7Q0</accession>
<dbReference type="AlphaFoldDB" id="A0A7W9E7Q0"/>
<proteinExistence type="predicted"/>
<dbReference type="GO" id="GO:0016787">
    <property type="term" value="F:hydrolase activity"/>
    <property type="evidence" value="ECO:0007669"/>
    <property type="project" value="UniProtKB-KW"/>
</dbReference>
<name>A0A7W9E7Q0_9CAUL</name>
<evidence type="ECO:0000313" key="1">
    <source>
        <dbReference type="EMBL" id="MBB5660204.1"/>
    </source>
</evidence>